<dbReference type="CDD" id="cd02316">
    <property type="entry name" value="VcASADH2_like_N"/>
    <property type="match status" value="1"/>
</dbReference>
<evidence type="ECO:0000256" key="16">
    <source>
        <dbReference type="PIRSR" id="PIRSR000148-1"/>
    </source>
</evidence>
<dbReference type="NCBIfam" id="NF011456">
    <property type="entry name" value="PRK14874.1"/>
    <property type="match status" value="1"/>
</dbReference>
<evidence type="ECO:0000256" key="8">
    <source>
        <dbReference type="ARBA" id="ARBA00022697"/>
    </source>
</evidence>
<feature type="binding site" evidence="15">
    <location>
        <begin position="17"/>
        <end position="20"/>
    </location>
    <ligand>
        <name>NADP(+)</name>
        <dbReference type="ChEBI" id="CHEBI:58349"/>
    </ligand>
</feature>
<feature type="binding site" evidence="15">
    <location>
        <position position="105"/>
    </location>
    <ligand>
        <name>phosphate</name>
        <dbReference type="ChEBI" id="CHEBI:43474"/>
    </ligand>
</feature>
<evidence type="ECO:0000256" key="4">
    <source>
        <dbReference type="ARBA" id="ARBA00010584"/>
    </source>
</evidence>
<evidence type="ECO:0000256" key="11">
    <source>
        <dbReference type="ARBA" id="ARBA00023002"/>
    </source>
</evidence>
<dbReference type="GO" id="GO:0004073">
    <property type="term" value="F:aspartate-semialdehyde dehydrogenase activity"/>
    <property type="evidence" value="ECO:0007669"/>
    <property type="project" value="UniProtKB-UniRule"/>
</dbReference>
<reference evidence="18 19" key="1">
    <citation type="submission" date="2017-09" db="EMBL/GenBank/DDBJ databases">
        <authorList>
            <person name="Ehlers B."/>
            <person name="Leendertz F.H."/>
        </authorList>
    </citation>
    <scope>NUCLEOTIDE SEQUENCE [LARGE SCALE GENOMIC DNA]</scope>
    <source>
        <strain evidence="18 19">USBA 140</strain>
    </source>
</reference>
<evidence type="ECO:0000259" key="17">
    <source>
        <dbReference type="SMART" id="SM00859"/>
    </source>
</evidence>
<comment type="pathway">
    <text evidence="1 15">Amino-acid biosynthesis; L-methionine biosynthesis via de novo pathway; L-homoserine from L-aspartate: step 2/3.</text>
</comment>
<dbReference type="SMART" id="SM00859">
    <property type="entry name" value="Semialdhyde_dh"/>
    <property type="match status" value="1"/>
</dbReference>
<keyword evidence="7 15" id="KW-0028">Amino-acid biosynthesis</keyword>
<comment type="pathway">
    <text evidence="3 15">Amino-acid biosynthesis; L-threonine biosynthesis; L-threonine from L-aspartate: step 2/5.</text>
</comment>
<keyword evidence="10 15" id="KW-0220">Diaminopimelate biosynthesis</keyword>
<dbReference type="UniPathway" id="UPA00051">
    <property type="reaction ID" value="UER00464"/>
</dbReference>
<comment type="pathway">
    <text evidence="2 15">Amino-acid biosynthesis; L-lysine biosynthesis via DAP pathway; (S)-tetrahydrodipicolinate from L-aspartate: step 2/4.</text>
</comment>
<comment type="function">
    <text evidence="15">Catalyzes the NADPH-dependent formation of L-aspartate-semialdehyde (L-ASA) by the reductive dephosphorylation of L-aspartyl-4-phosphate.</text>
</comment>
<evidence type="ECO:0000256" key="1">
    <source>
        <dbReference type="ARBA" id="ARBA00005021"/>
    </source>
</evidence>
<keyword evidence="9 15" id="KW-0521">NADP</keyword>
<sequence>MTKDMVPGVKVAVVGVTGAVGAEMVAVLHDRKFPLTDLRLFASARSAGKTLETPFGSKTIEEFTVDSVAECDIALLAVSGDFSKEYAPQLAARGVTVIDNSSAFRYDDDKPLVVPEINPHAIGDSKIIANPNCTTAILVVALAPLHKEFGIKRVIVSTYQAASGAGAEGMKELEDETRAALNGGQAGNKVFAHPLPFNVIPHIDKFQDNGYTKEEMKVTWETRKIMGLPDLPVSCTAVRIPILRAHSEAATIETEKPVDVARARAVLGDAPGVKLVDDTANNVYPMPLNASGKYDVEVGRIRKNAVFGDNGLDLFVSGDQLLKGAALNAVQIAECVVAGKVR</sequence>
<keyword evidence="19" id="KW-1185">Reference proteome</keyword>
<dbReference type="GO" id="GO:0071266">
    <property type="term" value="P:'de novo' L-methionine biosynthetic process"/>
    <property type="evidence" value="ECO:0007669"/>
    <property type="project" value="UniProtKB-UniRule"/>
</dbReference>
<comment type="caution">
    <text evidence="15">Lacks conserved residue(s) required for the propagation of feature annotation.</text>
</comment>
<protein>
    <recommendedName>
        <fullName evidence="6 15">Aspartate-semialdehyde dehydrogenase</fullName>
        <shortName evidence="15">ASA dehydrogenase</shortName>
        <shortName evidence="15">ASADH</shortName>
        <ecNumber evidence="6 15">1.2.1.11</ecNumber>
    </recommendedName>
    <alternativeName>
        <fullName evidence="15">Aspartate-beta-semialdehyde dehydrogenase</fullName>
    </alternativeName>
</protein>
<evidence type="ECO:0000256" key="15">
    <source>
        <dbReference type="HAMAP-Rule" id="MF_02121"/>
    </source>
</evidence>
<name>A0A286GYI3_9PROT</name>
<feature type="binding site" evidence="15">
    <location>
        <begin position="45"/>
        <end position="46"/>
    </location>
    <ligand>
        <name>NADP(+)</name>
        <dbReference type="ChEBI" id="CHEBI:58349"/>
    </ligand>
</feature>
<feature type="binding site" evidence="15">
    <location>
        <position position="160"/>
    </location>
    <ligand>
        <name>substrate</name>
    </ligand>
</feature>
<dbReference type="CDD" id="cd18131">
    <property type="entry name" value="ASADH_C_bac_euk_like"/>
    <property type="match status" value="1"/>
</dbReference>
<evidence type="ECO:0000313" key="18">
    <source>
        <dbReference type="EMBL" id="SOE00568.1"/>
    </source>
</evidence>
<dbReference type="InterPro" id="IPR005986">
    <property type="entry name" value="Asp_semialdehyde_DH_beta"/>
</dbReference>
<dbReference type="RefSeq" id="WP_097281272.1">
    <property type="nucleotide sequence ID" value="NZ_OCNJ01000013.1"/>
</dbReference>
<evidence type="ECO:0000256" key="6">
    <source>
        <dbReference type="ARBA" id="ARBA00013120"/>
    </source>
</evidence>
<dbReference type="InterPro" id="IPR000534">
    <property type="entry name" value="Semialdehyde_DH_NAD-bd"/>
</dbReference>
<dbReference type="InterPro" id="IPR036291">
    <property type="entry name" value="NAD(P)-bd_dom_sf"/>
</dbReference>
<accession>A0A286GYI3</accession>
<keyword evidence="13 15" id="KW-0486">Methionine biosynthesis</keyword>
<dbReference type="GO" id="GO:0046983">
    <property type="term" value="F:protein dimerization activity"/>
    <property type="evidence" value="ECO:0007669"/>
    <property type="project" value="InterPro"/>
</dbReference>
<dbReference type="InterPro" id="IPR012080">
    <property type="entry name" value="Asp_semialdehyde_DH"/>
</dbReference>
<dbReference type="GO" id="GO:0009089">
    <property type="term" value="P:lysine biosynthetic process via diaminopimelate"/>
    <property type="evidence" value="ECO:0007669"/>
    <property type="project" value="UniProtKB-UniRule"/>
</dbReference>
<evidence type="ECO:0000256" key="3">
    <source>
        <dbReference type="ARBA" id="ARBA00005097"/>
    </source>
</evidence>
<feature type="domain" description="Semialdehyde dehydrogenase NAD-binding" evidence="17">
    <location>
        <begin position="10"/>
        <end position="125"/>
    </location>
</feature>
<dbReference type="GO" id="GO:0050661">
    <property type="term" value="F:NADP binding"/>
    <property type="evidence" value="ECO:0007669"/>
    <property type="project" value="UniProtKB-UniRule"/>
</dbReference>
<feature type="active site" description="Acyl-thioester intermediate" evidence="15 16">
    <location>
        <position position="133"/>
    </location>
</feature>
<dbReference type="HAMAP" id="MF_02121">
    <property type="entry name" value="ASADH"/>
    <property type="match status" value="1"/>
</dbReference>
<gene>
    <name evidence="15" type="primary">asd</name>
    <name evidence="18" type="ORF">SAMN05421508_11341</name>
</gene>
<dbReference type="Gene3D" id="3.30.360.10">
    <property type="entry name" value="Dihydrodipicolinate Reductase, domain 2"/>
    <property type="match status" value="1"/>
</dbReference>
<keyword evidence="12 15" id="KW-0457">Lysine biosynthesis</keyword>
<dbReference type="EMBL" id="OCNJ01000013">
    <property type="protein sequence ID" value="SOE00568.1"/>
    <property type="molecule type" value="Genomic_DNA"/>
</dbReference>
<proteinExistence type="inferred from homology"/>
<evidence type="ECO:0000256" key="12">
    <source>
        <dbReference type="ARBA" id="ARBA00023154"/>
    </source>
</evidence>
<dbReference type="GO" id="GO:0009097">
    <property type="term" value="P:isoleucine biosynthetic process"/>
    <property type="evidence" value="ECO:0007669"/>
    <property type="project" value="UniProtKB-UniRule"/>
</dbReference>
<feature type="binding site" evidence="15">
    <location>
        <position position="239"/>
    </location>
    <ligand>
        <name>substrate</name>
    </ligand>
</feature>
<evidence type="ECO:0000256" key="2">
    <source>
        <dbReference type="ARBA" id="ARBA00005076"/>
    </source>
</evidence>
<dbReference type="Pfam" id="PF01118">
    <property type="entry name" value="Semialdhyde_dh"/>
    <property type="match status" value="1"/>
</dbReference>
<dbReference type="PANTHER" id="PTHR46278:SF2">
    <property type="entry name" value="ASPARTATE-SEMIALDEHYDE DEHYDROGENASE"/>
    <property type="match status" value="1"/>
</dbReference>
<dbReference type="AlphaFoldDB" id="A0A286GYI3"/>
<evidence type="ECO:0000256" key="5">
    <source>
        <dbReference type="ARBA" id="ARBA00011738"/>
    </source>
</evidence>
<dbReference type="GO" id="GO:0051287">
    <property type="term" value="F:NAD binding"/>
    <property type="evidence" value="ECO:0007669"/>
    <property type="project" value="InterPro"/>
</dbReference>
<evidence type="ECO:0000256" key="14">
    <source>
        <dbReference type="ARBA" id="ARBA00047891"/>
    </source>
</evidence>
<dbReference type="Gene3D" id="3.40.50.720">
    <property type="entry name" value="NAD(P)-binding Rossmann-like Domain"/>
    <property type="match status" value="1"/>
</dbReference>
<comment type="catalytic activity">
    <reaction evidence="14 15">
        <text>L-aspartate 4-semialdehyde + phosphate + NADP(+) = 4-phospho-L-aspartate + NADPH + H(+)</text>
        <dbReference type="Rhea" id="RHEA:24284"/>
        <dbReference type="ChEBI" id="CHEBI:15378"/>
        <dbReference type="ChEBI" id="CHEBI:43474"/>
        <dbReference type="ChEBI" id="CHEBI:57535"/>
        <dbReference type="ChEBI" id="CHEBI:57783"/>
        <dbReference type="ChEBI" id="CHEBI:58349"/>
        <dbReference type="ChEBI" id="CHEBI:537519"/>
        <dbReference type="EC" id="1.2.1.11"/>
    </reaction>
</comment>
<dbReference type="GO" id="GO:0009088">
    <property type="term" value="P:threonine biosynthetic process"/>
    <property type="evidence" value="ECO:0007669"/>
    <property type="project" value="UniProtKB-UniRule"/>
</dbReference>
<comment type="subunit">
    <text evidence="5 15">Homodimer.</text>
</comment>
<evidence type="ECO:0000313" key="19">
    <source>
        <dbReference type="Proteomes" id="UP000219621"/>
    </source>
</evidence>
<feature type="binding site" evidence="15">
    <location>
        <position position="320"/>
    </location>
    <ligand>
        <name>NADP(+)</name>
        <dbReference type="ChEBI" id="CHEBI:58349"/>
    </ligand>
</feature>
<dbReference type="NCBIfam" id="TIGR01296">
    <property type="entry name" value="asd_B"/>
    <property type="match status" value="1"/>
</dbReference>
<dbReference type="SUPFAM" id="SSF55347">
    <property type="entry name" value="Glyceraldehyde-3-phosphate dehydrogenase-like, C-terminal domain"/>
    <property type="match status" value="1"/>
</dbReference>
<dbReference type="OrthoDB" id="9805684at2"/>
<dbReference type="UniPathway" id="UPA00050">
    <property type="reaction ID" value="UER00463"/>
</dbReference>
<evidence type="ECO:0000256" key="9">
    <source>
        <dbReference type="ARBA" id="ARBA00022857"/>
    </source>
</evidence>
<evidence type="ECO:0000256" key="10">
    <source>
        <dbReference type="ARBA" id="ARBA00022915"/>
    </source>
</evidence>
<organism evidence="18 19">
    <name type="scientific">Caenispirillum bisanense</name>
    <dbReference type="NCBI Taxonomy" id="414052"/>
    <lineage>
        <taxon>Bacteria</taxon>
        <taxon>Pseudomonadati</taxon>
        <taxon>Pseudomonadota</taxon>
        <taxon>Alphaproteobacteria</taxon>
        <taxon>Rhodospirillales</taxon>
        <taxon>Novispirillaceae</taxon>
        <taxon>Caenispirillum</taxon>
    </lineage>
</organism>
<feature type="binding site" evidence="15">
    <location>
        <begin position="163"/>
        <end position="164"/>
    </location>
    <ligand>
        <name>NADP(+)</name>
        <dbReference type="ChEBI" id="CHEBI:58349"/>
    </ligand>
</feature>
<dbReference type="UniPathway" id="UPA00034">
    <property type="reaction ID" value="UER00016"/>
</dbReference>
<keyword evidence="8 15" id="KW-0791">Threonine biosynthesis</keyword>
<evidence type="ECO:0000256" key="7">
    <source>
        <dbReference type="ARBA" id="ARBA00022605"/>
    </source>
</evidence>
<dbReference type="Proteomes" id="UP000219621">
    <property type="component" value="Unassembled WGS sequence"/>
</dbReference>
<keyword evidence="11 15" id="KW-0560">Oxidoreductase</keyword>
<dbReference type="EC" id="1.2.1.11" evidence="6 15"/>
<comment type="similarity">
    <text evidence="4 15">Belongs to the aspartate-semialdehyde dehydrogenase family.</text>
</comment>
<dbReference type="Pfam" id="PF02774">
    <property type="entry name" value="Semialdhyde_dhC"/>
    <property type="match status" value="1"/>
</dbReference>
<dbReference type="PANTHER" id="PTHR46278">
    <property type="entry name" value="DEHYDROGENASE, PUTATIVE-RELATED"/>
    <property type="match status" value="1"/>
</dbReference>
<dbReference type="GO" id="GO:0019877">
    <property type="term" value="P:diaminopimelate biosynthetic process"/>
    <property type="evidence" value="ECO:0007669"/>
    <property type="project" value="UniProtKB-UniRule"/>
</dbReference>
<dbReference type="PIRSF" id="PIRSF000148">
    <property type="entry name" value="ASA_dh"/>
    <property type="match status" value="1"/>
</dbReference>
<dbReference type="SUPFAM" id="SSF51735">
    <property type="entry name" value="NAD(P)-binding Rossmann-fold domains"/>
    <property type="match status" value="1"/>
</dbReference>
<dbReference type="InterPro" id="IPR012280">
    <property type="entry name" value="Semialdhyde_DH_dimer_dom"/>
</dbReference>
<evidence type="ECO:0000256" key="13">
    <source>
        <dbReference type="ARBA" id="ARBA00023167"/>
    </source>
</evidence>
<feature type="active site" description="Proton acceptor" evidence="15 16">
    <location>
        <position position="246"/>
    </location>
</feature>